<dbReference type="GO" id="GO:0005886">
    <property type="term" value="C:plasma membrane"/>
    <property type="evidence" value="ECO:0007669"/>
    <property type="project" value="UniProtKB-SubCell"/>
</dbReference>
<accession>A0A157R0Z7</accession>
<feature type="transmembrane region" description="Helical" evidence="6">
    <location>
        <begin position="110"/>
        <end position="129"/>
    </location>
</feature>
<feature type="transmembrane region" description="Helical" evidence="6">
    <location>
        <begin position="290"/>
        <end position="308"/>
    </location>
</feature>
<feature type="transmembrane region" description="Helical" evidence="6">
    <location>
        <begin position="357"/>
        <end position="376"/>
    </location>
</feature>
<name>A0A157R0Z7_9BORD</name>
<dbReference type="PANTHER" id="PTHR30250">
    <property type="entry name" value="PST FAMILY PREDICTED COLANIC ACID TRANSPORTER"/>
    <property type="match status" value="1"/>
</dbReference>
<keyword evidence="5 6" id="KW-0472">Membrane</keyword>
<feature type="transmembrane region" description="Helical" evidence="6">
    <location>
        <begin position="167"/>
        <end position="190"/>
    </location>
</feature>
<evidence type="ECO:0000256" key="1">
    <source>
        <dbReference type="ARBA" id="ARBA00004651"/>
    </source>
</evidence>
<dbReference type="Proteomes" id="UP000077037">
    <property type="component" value="Unassembled WGS sequence"/>
</dbReference>
<evidence type="ECO:0000256" key="4">
    <source>
        <dbReference type="ARBA" id="ARBA00022989"/>
    </source>
</evidence>
<evidence type="ECO:0000256" key="3">
    <source>
        <dbReference type="ARBA" id="ARBA00022692"/>
    </source>
</evidence>
<keyword evidence="2" id="KW-1003">Cell membrane</keyword>
<feature type="transmembrane region" description="Helical" evidence="6">
    <location>
        <begin position="141"/>
        <end position="161"/>
    </location>
</feature>
<comment type="subcellular location">
    <subcellularLocation>
        <location evidence="1">Cell membrane</location>
        <topology evidence="1">Multi-pass membrane protein</topology>
    </subcellularLocation>
</comment>
<evidence type="ECO:0000256" key="2">
    <source>
        <dbReference type="ARBA" id="ARBA00022475"/>
    </source>
</evidence>
<evidence type="ECO:0000313" key="8">
    <source>
        <dbReference type="Proteomes" id="UP000077037"/>
    </source>
</evidence>
<gene>
    <name evidence="7" type="primary">wzxE</name>
    <name evidence="7" type="ORF">SAMEA1982600_04343</name>
</gene>
<evidence type="ECO:0000256" key="6">
    <source>
        <dbReference type="SAM" id="Phobius"/>
    </source>
</evidence>
<feature type="transmembrane region" description="Helical" evidence="6">
    <location>
        <begin position="77"/>
        <end position="98"/>
    </location>
</feature>
<dbReference type="RefSeq" id="WP_066418943.1">
    <property type="nucleotide sequence ID" value="NZ_FKBS01000025.1"/>
</dbReference>
<evidence type="ECO:0000313" key="7">
    <source>
        <dbReference type="EMBL" id="SAI51785.1"/>
    </source>
</evidence>
<organism evidence="7 8">
    <name type="scientific">Bordetella ansorpii</name>
    <dbReference type="NCBI Taxonomy" id="288768"/>
    <lineage>
        <taxon>Bacteria</taxon>
        <taxon>Pseudomonadati</taxon>
        <taxon>Pseudomonadota</taxon>
        <taxon>Betaproteobacteria</taxon>
        <taxon>Burkholderiales</taxon>
        <taxon>Alcaligenaceae</taxon>
        <taxon>Bordetella</taxon>
    </lineage>
</organism>
<keyword evidence="4 6" id="KW-1133">Transmembrane helix</keyword>
<feature type="transmembrane region" description="Helical" evidence="6">
    <location>
        <begin position="250"/>
        <end position="269"/>
    </location>
</feature>
<sequence length="408" mass="43451">MLLSIFLSASGVMLKLISGLAVNKIIALNIGVVGFGYWGNILSLTMLYSAFANGGISQGLISRLADPNQDDARRAAWLRAGLVYVVVFPVLIAMAHGVINGTELVEGSAYLGSVSVYLFALAYAISLHIQSTALAAGHSRLNAVILMLGGLISLGMMALLIRKDSLSSVVMALVASAGLLCLCWIIGARWRGIRYIVSAQPGLKASVRSLAPYVGIAIAPAVIGTSSIILVRHIMLSDAGASASGLWQGLFRISDAVMAVAQAGVGFVMMPAIFRTDAPRSALLGQMRRYLLAVSGAAVAGLLVIQYFGHQVVLLLYSPEFTPLADVLWIQFLGDILKIAAMPLVIYFIYTRRLGVSWLLELLFSSSFVLLTWLLAARHDVAGAAVGYLVANAVLLGSAWLLFLWKQQ</sequence>
<protein>
    <submittedName>
        <fullName evidence="7">O-antigen translocase</fullName>
    </submittedName>
</protein>
<dbReference type="PANTHER" id="PTHR30250:SF11">
    <property type="entry name" value="O-ANTIGEN TRANSPORTER-RELATED"/>
    <property type="match status" value="1"/>
</dbReference>
<feature type="transmembrane region" description="Helical" evidence="6">
    <location>
        <begin position="382"/>
        <end position="405"/>
    </location>
</feature>
<dbReference type="EMBL" id="FKBS01000025">
    <property type="protein sequence ID" value="SAI51785.1"/>
    <property type="molecule type" value="Genomic_DNA"/>
</dbReference>
<dbReference type="AlphaFoldDB" id="A0A157R0Z7"/>
<evidence type="ECO:0000256" key="5">
    <source>
        <dbReference type="ARBA" id="ARBA00023136"/>
    </source>
</evidence>
<keyword evidence="3 6" id="KW-0812">Transmembrane</keyword>
<proteinExistence type="predicted"/>
<feature type="transmembrane region" description="Helical" evidence="6">
    <location>
        <begin position="210"/>
        <end position="230"/>
    </location>
</feature>
<dbReference type="OrthoDB" id="9769862at2"/>
<feature type="transmembrane region" description="Helical" evidence="6">
    <location>
        <begin position="328"/>
        <end position="350"/>
    </location>
</feature>
<dbReference type="InterPro" id="IPR050833">
    <property type="entry name" value="Poly_Biosynth_Transport"/>
</dbReference>
<reference evidence="7 8" key="1">
    <citation type="submission" date="2016-03" db="EMBL/GenBank/DDBJ databases">
        <authorList>
            <consortium name="Pathogen Informatics"/>
        </authorList>
    </citation>
    <scope>NUCLEOTIDE SEQUENCE [LARGE SCALE GENOMIC DNA]</scope>
    <source>
        <strain evidence="7 8">NCTC13364</strain>
    </source>
</reference>